<protein>
    <recommendedName>
        <fullName evidence="2">PF03932 family protein CutC</fullName>
    </recommendedName>
</protein>
<keyword evidence="2" id="KW-0963">Cytoplasm</keyword>
<evidence type="ECO:0000313" key="3">
    <source>
        <dbReference type="EMBL" id="THH41301.1"/>
    </source>
</evidence>
<evidence type="ECO:0000256" key="2">
    <source>
        <dbReference type="HAMAP-Rule" id="MF_00795"/>
    </source>
</evidence>
<dbReference type="InterPro" id="IPR036822">
    <property type="entry name" value="CutC-like_dom_sf"/>
</dbReference>
<name>A0A4S4NS85_9BACT</name>
<dbReference type="SUPFAM" id="SSF110395">
    <property type="entry name" value="CutC-like"/>
    <property type="match status" value="1"/>
</dbReference>
<dbReference type="GO" id="GO:0005737">
    <property type="term" value="C:cytoplasm"/>
    <property type="evidence" value="ECO:0007669"/>
    <property type="project" value="UniProtKB-SubCell"/>
</dbReference>
<dbReference type="Gene3D" id="3.20.20.380">
    <property type="entry name" value="Copper homeostasis (CutC) domain"/>
    <property type="match status" value="1"/>
</dbReference>
<evidence type="ECO:0000256" key="1">
    <source>
        <dbReference type="ARBA" id="ARBA00007768"/>
    </source>
</evidence>
<dbReference type="GO" id="GO:0005507">
    <property type="term" value="F:copper ion binding"/>
    <property type="evidence" value="ECO:0007669"/>
    <property type="project" value="TreeGrafter"/>
</dbReference>
<dbReference type="OrthoDB" id="9815677at2"/>
<dbReference type="HAMAP" id="MF_00795">
    <property type="entry name" value="CutC"/>
    <property type="match status" value="1"/>
</dbReference>
<comment type="similarity">
    <text evidence="1 2">Belongs to the CutC family.</text>
</comment>
<keyword evidence="4" id="KW-1185">Reference proteome</keyword>
<dbReference type="PANTHER" id="PTHR12598">
    <property type="entry name" value="COPPER HOMEOSTASIS PROTEIN CUTC"/>
    <property type="match status" value="1"/>
</dbReference>
<dbReference type="Pfam" id="PF03932">
    <property type="entry name" value="CutC"/>
    <property type="match status" value="1"/>
</dbReference>
<dbReference type="AlphaFoldDB" id="A0A4S4NS85"/>
<organism evidence="3 4">
    <name type="scientific">Neolewinella litorea</name>
    <dbReference type="NCBI Taxonomy" id="2562452"/>
    <lineage>
        <taxon>Bacteria</taxon>
        <taxon>Pseudomonadati</taxon>
        <taxon>Bacteroidota</taxon>
        <taxon>Saprospiria</taxon>
        <taxon>Saprospirales</taxon>
        <taxon>Lewinellaceae</taxon>
        <taxon>Neolewinella</taxon>
    </lineage>
</organism>
<comment type="subcellular location">
    <subcellularLocation>
        <location evidence="2">Cytoplasm</location>
    </subcellularLocation>
</comment>
<comment type="caution">
    <text evidence="3">The sequence shown here is derived from an EMBL/GenBank/DDBJ whole genome shotgun (WGS) entry which is preliminary data.</text>
</comment>
<sequence>MDRPLFEVCLQGVDDVFAAQAGGADRVELCAALIEGGLTPSYGTVAASLEAGIEIMAMIRPRGGDFDYSSRELDAMERDIHAFRDLGITGVVFGMLTPEGHVARAQVQRMVKAAGPMQTTFHRAFDVCLDPLETLEELAALGVDRILTSGQRSTVPEGIALIRELIERAGDRITIMPGCGITPENVKQIIDLTDAREFHATAFDRMESRMIHRNQEVYMGIPGLPEYEREAVTPAAVRRFLRQFD</sequence>
<dbReference type="FunFam" id="3.20.20.380:FF:000001">
    <property type="entry name" value="Copper homeostasis protein CutC"/>
    <property type="match status" value="1"/>
</dbReference>
<gene>
    <name evidence="2" type="primary">cutC</name>
    <name evidence="3" type="ORF">E4021_01510</name>
</gene>
<dbReference type="InterPro" id="IPR005627">
    <property type="entry name" value="CutC-like"/>
</dbReference>
<reference evidence="3 4" key="1">
    <citation type="submission" date="2019-04" db="EMBL/GenBank/DDBJ databases">
        <title>Lewinella litorea sp. nov., isolated from a marine sand.</title>
        <authorList>
            <person name="Yoon J.-H."/>
        </authorList>
    </citation>
    <scope>NUCLEOTIDE SEQUENCE [LARGE SCALE GENOMIC DNA]</scope>
    <source>
        <strain evidence="3 4">HSMS-39</strain>
    </source>
</reference>
<dbReference type="Proteomes" id="UP000308528">
    <property type="component" value="Unassembled WGS sequence"/>
</dbReference>
<dbReference type="RefSeq" id="WP_136456127.1">
    <property type="nucleotide sequence ID" value="NZ_SRSF01000001.1"/>
</dbReference>
<evidence type="ECO:0000313" key="4">
    <source>
        <dbReference type="Proteomes" id="UP000308528"/>
    </source>
</evidence>
<accession>A0A4S4NS85</accession>
<dbReference type="PANTHER" id="PTHR12598:SF0">
    <property type="entry name" value="COPPER HOMEOSTASIS PROTEIN CUTC HOMOLOG"/>
    <property type="match status" value="1"/>
</dbReference>
<comment type="caution">
    <text evidence="2">Once thought to be involved in copper homeostasis, experiments in E.coli have shown this is not the case.</text>
</comment>
<dbReference type="EMBL" id="SRSF01000001">
    <property type="protein sequence ID" value="THH41301.1"/>
    <property type="molecule type" value="Genomic_DNA"/>
</dbReference>
<proteinExistence type="inferred from homology"/>